<feature type="transmembrane region" description="Helical" evidence="1">
    <location>
        <begin position="114"/>
        <end position="133"/>
    </location>
</feature>
<evidence type="ECO:0000313" key="2">
    <source>
        <dbReference type="EMBL" id="SUZ94338.1"/>
    </source>
</evidence>
<proteinExistence type="predicted"/>
<protein>
    <recommendedName>
        <fullName evidence="3">Rod shape-determining protein MreD</fullName>
    </recommendedName>
</protein>
<keyword evidence="1" id="KW-1133">Transmembrane helix</keyword>
<feature type="transmembrane region" description="Helical" evidence="1">
    <location>
        <begin position="85"/>
        <end position="102"/>
    </location>
</feature>
<name>A0A381RTN4_9ZZZZ</name>
<evidence type="ECO:0008006" key="3">
    <source>
        <dbReference type="Google" id="ProtNLM"/>
    </source>
</evidence>
<reference evidence="2" key="1">
    <citation type="submission" date="2018-05" db="EMBL/GenBank/DDBJ databases">
        <authorList>
            <person name="Lanie J.A."/>
            <person name="Ng W.-L."/>
            <person name="Kazmierczak K.M."/>
            <person name="Andrzejewski T.M."/>
            <person name="Davidsen T.M."/>
            <person name="Wayne K.J."/>
            <person name="Tettelin H."/>
            <person name="Glass J.I."/>
            <person name="Rusch D."/>
            <person name="Podicherti R."/>
            <person name="Tsui H.-C.T."/>
            <person name="Winkler M.E."/>
        </authorList>
    </citation>
    <scope>NUCLEOTIDE SEQUENCE</scope>
</reference>
<dbReference type="Pfam" id="PF20221">
    <property type="entry name" value="DUF6580"/>
    <property type="match status" value="1"/>
</dbReference>
<dbReference type="AlphaFoldDB" id="A0A381RTN4"/>
<keyword evidence="1" id="KW-0812">Transmembrane</keyword>
<dbReference type="InterPro" id="IPR046487">
    <property type="entry name" value="DUF6580"/>
</dbReference>
<sequence>MKNFNLSYLGIIALILLASFSRIIPHAPNFTPIGAIALFGGAYFNNKHQAFIIPILSLWISDLVINNYILSYYYGQFVWFYPGALWQYSSFCIIAAIGYFSLRRLSFKRVFSSSIFASLVFFVITNFGVWASGS</sequence>
<keyword evidence="1" id="KW-0472">Membrane</keyword>
<feature type="transmembrane region" description="Helical" evidence="1">
    <location>
        <begin position="6"/>
        <end position="24"/>
    </location>
</feature>
<feature type="transmembrane region" description="Helical" evidence="1">
    <location>
        <begin position="51"/>
        <end position="73"/>
    </location>
</feature>
<feature type="non-terminal residue" evidence="2">
    <location>
        <position position="134"/>
    </location>
</feature>
<gene>
    <name evidence="2" type="ORF">METZ01_LOCUS47192</name>
</gene>
<organism evidence="2">
    <name type="scientific">marine metagenome</name>
    <dbReference type="NCBI Taxonomy" id="408172"/>
    <lineage>
        <taxon>unclassified sequences</taxon>
        <taxon>metagenomes</taxon>
        <taxon>ecological metagenomes</taxon>
    </lineage>
</organism>
<evidence type="ECO:0000256" key="1">
    <source>
        <dbReference type="SAM" id="Phobius"/>
    </source>
</evidence>
<accession>A0A381RTN4</accession>
<dbReference type="EMBL" id="UINC01002225">
    <property type="protein sequence ID" value="SUZ94338.1"/>
    <property type="molecule type" value="Genomic_DNA"/>
</dbReference>